<dbReference type="Gene3D" id="3.40.50.1820">
    <property type="entry name" value="alpha/beta hydrolase"/>
    <property type="match status" value="1"/>
</dbReference>
<dbReference type="PANTHER" id="PTHR42977">
    <property type="entry name" value="HYDROLASE-RELATED"/>
    <property type="match status" value="1"/>
</dbReference>
<gene>
    <name evidence="3" type="ORF">UFOPK2242_00979</name>
</gene>
<dbReference type="PANTHER" id="PTHR42977:SF3">
    <property type="entry name" value="AB HYDROLASE-1 DOMAIN-CONTAINING PROTEIN"/>
    <property type="match status" value="1"/>
</dbReference>
<evidence type="ECO:0000259" key="2">
    <source>
        <dbReference type="Pfam" id="PF00561"/>
    </source>
</evidence>
<dbReference type="InterPro" id="IPR051340">
    <property type="entry name" value="Haloalkane_dehalogenase"/>
</dbReference>
<reference evidence="3" key="1">
    <citation type="submission" date="2020-05" db="EMBL/GenBank/DDBJ databases">
        <authorList>
            <person name="Chiriac C."/>
            <person name="Salcher M."/>
            <person name="Ghai R."/>
            <person name="Kavagutti S V."/>
        </authorList>
    </citation>
    <scope>NUCLEOTIDE SEQUENCE</scope>
</reference>
<feature type="domain" description="AB hydrolase-1" evidence="2">
    <location>
        <begin position="67"/>
        <end position="189"/>
    </location>
</feature>
<proteinExistence type="predicted"/>
<dbReference type="InterPro" id="IPR000073">
    <property type="entry name" value="AB_hydrolase_1"/>
</dbReference>
<dbReference type="SUPFAM" id="SSF53474">
    <property type="entry name" value="alpha/beta-Hydrolases"/>
    <property type="match status" value="1"/>
</dbReference>
<dbReference type="EMBL" id="CAEZWM010000119">
    <property type="protein sequence ID" value="CAB4661201.1"/>
    <property type="molecule type" value="Genomic_DNA"/>
</dbReference>
<keyword evidence="1" id="KW-0378">Hydrolase</keyword>
<accession>A0A6J6LHU3</accession>
<sequence>MTANTSSTPDLSSGLPLVVRSPAERFLNLPDWPYERREVLIPAGPTIPGVETLSVAYVDEGPKDAIPVVMLHGEPTWGYLYRHMIRELLDLGYRVLVPDQIGFGRSDQPTDKAAYTYPAHVSWMNAWWSAVAPKNAVFFGQDWGSLVGLAVASMHADDVRAIVIGNGILGRKFKPQEGGAFGMWQEFAASIDYLECGRMISGDLVGGVKTPLTEAESGAYDAPFPDATHQAGCLSFPSLMPTSPDQEGAKIMLAAWSVYDVWEKPFATCFGVPDPVTGHGQKYFAETVPGAKRSSHTKIEGVGHYCQEVGHSALVAAINEAATQA</sequence>
<dbReference type="InterPro" id="IPR029058">
    <property type="entry name" value="AB_hydrolase_fold"/>
</dbReference>
<dbReference type="InterPro" id="IPR000639">
    <property type="entry name" value="Epox_hydrolase-like"/>
</dbReference>
<evidence type="ECO:0000313" key="3">
    <source>
        <dbReference type="EMBL" id="CAB4661201.1"/>
    </source>
</evidence>
<evidence type="ECO:0000256" key="1">
    <source>
        <dbReference type="ARBA" id="ARBA00022801"/>
    </source>
</evidence>
<name>A0A6J6LHU3_9ZZZZ</name>
<dbReference type="AlphaFoldDB" id="A0A6J6LHU3"/>
<protein>
    <submittedName>
        <fullName evidence="3">Unannotated protein</fullName>
    </submittedName>
</protein>
<dbReference type="NCBIfam" id="NF002043">
    <property type="entry name" value="PRK00870.1"/>
    <property type="match status" value="1"/>
</dbReference>
<dbReference type="GO" id="GO:0004301">
    <property type="term" value="F:epoxide hydrolase activity"/>
    <property type="evidence" value="ECO:0007669"/>
    <property type="project" value="TreeGrafter"/>
</dbReference>
<organism evidence="3">
    <name type="scientific">freshwater metagenome</name>
    <dbReference type="NCBI Taxonomy" id="449393"/>
    <lineage>
        <taxon>unclassified sequences</taxon>
        <taxon>metagenomes</taxon>
        <taxon>ecological metagenomes</taxon>
    </lineage>
</organism>
<dbReference type="Pfam" id="PF00561">
    <property type="entry name" value="Abhydrolase_1"/>
    <property type="match status" value="1"/>
</dbReference>
<dbReference type="PRINTS" id="PR00412">
    <property type="entry name" value="EPOXHYDRLASE"/>
</dbReference>